<dbReference type="Proteomes" id="UP001277972">
    <property type="component" value="Unassembled WGS sequence"/>
</dbReference>
<name>A0ACC6M4G4_9BACI</name>
<comment type="caution">
    <text evidence="1">The sequence shown here is derived from an EMBL/GenBank/DDBJ whole genome shotgun (WGS) entry which is preliminary data.</text>
</comment>
<reference evidence="1" key="1">
    <citation type="submission" date="2023-11" db="EMBL/GenBank/DDBJ databases">
        <title>Gracilibacillus pellucida a moderately halophilic bacterium isolated from saline soil in Xinjiang province.</title>
        <authorList>
            <person name="Zhang Z."/>
            <person name="Tan F."/>
            <person name="Wang Y."/>
            <person name="Xia M."/>
        </authorList>
    </citation>
    <scope>NUCLEOTIDE SEQUENCE</scope>
    <source>
        <strain evidence="1">S3-1-1</strain>
    </source>
</reference>
<gene>
    <name evidence="1" type="ORF">SH601_06940</name>
</gene>
<proteinExistence type="predicted"/>
<dbReference type="EMBL" id="JAWZSR010000003">
    <property type="protein sequence ID" value="MDX8045722.1"/>
    <property type="molecule type" value="Genomic_DNA"/>
</dbReference>
<sequence>MQGIHLISNGRLTEKELDFVARNMELLDFFHLREKKKTAQEIADLADRLMDTDVPRERIIINDRVDVAHVKRCGGAQLAYHSLTIANVKACFPHLLVGKSVHSLAEALDAEQQGADYLLYGHIFPSNSKRGAEPRGVAALAELTRNVSLPVIAIGGIHTSNVHQVLAAGANGIAIMSGIWDAEDPVKALKHYRDVFDKVEGGVV</sequence>
<evidence type="ECO:0000313" key="1">
    <source>
        <dbReference type="EMBL" id="MDX8045722.1"/>
    </source>
</evidence>
<accession>A0ACC6M4G4</accession>
<organism evidence="1 2">
    <name type="scientific">Gracilibacillus pellucidus</name>
    <dbReference type="NCBI Taxonomy" id="3095368"/>
    <lineage>
        <taxon>Bacteria</taxon>
        <taxon>Bacillati</taxon>
        <taxon>Bacillota</taxon>
        <taxon>Bacilli</taxon>
        <taxon>Bacillales</taxon>
        <taxon>Bacillaceae</taxon>
        <taxon>Gracilibacillus</taxon>
    </lineage>
</organism>
<keyword evidence="2" id="KW-1185">Reference proteome</keyword>
<evidence type="ECO:0000313" key="2">
    <source>
        <dbReference type="Proteomes" id="UP001277972"/>
    </source>
</evidence>
<protein>
    <submittedName>
        <fullName evidence="1">Thiamine phosphate synthase</fullName>
    </submittedName>
</protein>